<dbReference type="Proteomes" id="UP000009336">
    <property type="component" value="Unassembled WGS sequence"/>
</dbReference>
<evidence type="ECO:0000256" key="1">
    <source>
        <dbReference type="SAM" id="Phobius"/>
    </source>
</evidence>
<feature type="transmembrane region" description="Helical" evidence="1">
    <location>
        <begin position="184"/>
        <end position="203"/>
    </location>
</feature>
<dbReference type="Gene3D" id="1.25.40.590">
    <property type="entry name" value="Type IV / VI secretion system, DotU"/>
    <property type="match status" value="1"/>
</dbReference>
<keyword evidence="1" id="KW-0812">Transmembrane</keyword>
<gene>
    <name evidence="3" type="ORF">OOA_15315</name>
</gene>
<sequence>MTQTSSTHTIDTIFADTWLMACQLHQGTEITNGEAFYRRVCQHIEQTRQRLTEQGYSENAIENMLYAQCALIDESVMNRQTKDDGYNYWVQSPLQARYFNTLDAGDKLWDRLRNLLGETSPNNDVLICFHRVLTLGFVGKFRRQKDPQREQILIQLNARLPQYSLSSNLPLVVKPKLRFSHRRLYWFGWIGGILLLAAMWWGFSASLEHVLQQWMIQGQ</sequence>
<keyword evidence="1" id="KW-0472">Membrane</keyword>
<dbReference type="PANTHER" id="PTHR38033:SF1">
    <property type="entry name" value="DOTU FAMILY TYPE IV_VI SECRETION SYSTEM PROTEIN"/>
    <property type="match status" value="1"/>
</dbReference>
<comment type="caution">
    <text evidence="3">The sequence shown here is derived from an EMBL/GenBank/DDBJ whole genome shotgun (WGS) entry which is preliminary data.</text>
</comment>
<accession>K8WIC3</accession>
<keyword evidence="1" id="KW-1133">Transmembrane helix</keyword>
<dbReference type="HOGENOM" id="CLU_071818_2_0_6"/>
<feature type="domain" description="Type IV / VI secretion system DotU" evidence="2">
    <location>
        <begin position="12"/>
        <end position="204"/>
    </location>
</feature>
<dbReference type="eggNOG" id="COG3455">
    <property type="taxonomic scope" value="Bacteria"/>
</dbReference>
<protein>
    <submittedName>
        <fullName evidence="3">Type VI secretion system protein ImpK</fullName>
    </submittedName>
</protein>
<dbReference type="InterPro" id="IPR017732">
    <property type="entry name" value="T4/T6SS_DotU"/>
</dbReference>
<dbReference type="PATRIC" id="fig|1141662.3.peg.3109"/>
<dbReference type="NCBIfam" id="TIGR03349">
    <property type="entry name" value="IV_VI_DotU"/>
    <property type="match status" value="1"/>
</dbReference>
<evidence type="ECO:0000259" key="2">
    <source>
        <dbReference type="Pfam" id="PF09850"/>
    </source>
</evidence>
<dbReference type="EMBL" id="AKKL01000040">
    <property type="protein sequence ID" value="EKT57247.1"/>
    <property type="molecule type" value="Genomic_DNA"/>
</dbReference>
<dbReference type="Pfam" id="PF09850">
    <property type="entry name" value="DotU"/>
    <property type="match status" value="1"/>
</dbReference>
<reference evidence="3 4" key="1">
    <citation type="journal article" date="2012" name="BMC Genomics">
        <title>Comparative genomics of bacteria in the genus Providencia isolated from wild Drosophila melanogaster.</title>
        <authorList>
            <person name="Galac M.R."/>
            <person name="Lazzaro B.P."/>
        </authorList>
    </citation>
    <scope>NUCLEOTIDE SEQUENCE [LARGE SCALE GENOMIC DNA]</scope>
    <source>
        <strain evidence="3 4">DSM 19968</strain>
    </source>
</reference>
<dbReference type="PANTHER" id="PTHR38033">
    <property type="entry name" value="MEMBRANE PROTEIN-RELATED"/>
    <property type="match status" value="1"/>
</dbReference>
<organism evidence="3 4">
    <name type="scientific">Providencia burhodogranariea DSM 19968</name>
    <dbReference type="NCBI Taxonomy" id="1141662"/>
    <lineage>
        <taxon>Bacteria</taxon>
        <taxon>Pseudomonadati</taxon>
        <taxon>Pseudomonadota</taxon>
        <taxon>Gammaproteobacteria</taxon>
        <taxon>Enterobacterales</taxon>
        <taxon>Morganellaceae</taxon>
        <taxon>Providencia</taxon>
    </lineage>
</organism>
<dbReference type="NCBIfam" id="NF038239">
    <property type="entry name" value="T6SS_TssL_short"/>
    <property type="match status" value="1"/>
</dbReference>
<dbReference type="InterPro" id="IPR038522">
    <property type="entry name" value="T4/T6SS_DotU_sf"/>
</dbReference>
<evidence type="ECO:0000313" key="4">
    <source>
        <dbReference type="Proteomes" id="UP000009336"/>
    </source>
</evidence>
<dbReference type="RefSeq" id="WP_008913048.1">
    <property type="nucleotide sequence ID" value="NZ_KB233224.1"/>
</dbReference>
<evidence type="ECO:0000313" key="3">
    <source>
        <dbReference type="EMBL" id="EKT57247.1"/>
    </source>
</evidence>
<dbReference type="OrthoDB" id="6998040at2"/>
<keyword evidence="4" id="KW-1185">Reference proteome</keyword>
<dbReference type="AlphaFoldDB" id="K8WIC3"/>
<proteinExistence type="predicted"/>
<dbReference type="STRING" id="1141662.OOA_15315"/>
<name>K8WIC3_9GAMM</name>